<dbReference type="CDD" id="cd16411">
    <property type="entry name" value="ParB_N_like"/>
    <property type="match status" value="1"/>
</dbReference>
<protein>
    <submittedName>
        <fullName evidence="2">Plasmid partitioning protein RepB C-terminal domain-containing protein</fullName>
    </submittedName>
</protein>
<keyword evidence="3" id="KW-1185">Reference proteome</keyword>
<dbReference type="SUPFAM" id="SSF110849">
    <property type="entry name" value="ParB/Sulfiredoxin"/>
    <property type="match status" value="1"/>
</dbReference>
<dbReference type="Pfam" id="PF07506">
    <property type="entry name" value="RepB"/>
    <property type="match status" value="1"/>
</dbReference>
<geneLocation type="plasmid" evidence="2 3">
    <name>unnamed2</name>
</geneLocation>
<dbReference type="InterPro" id="IPR011111">
    <property type="entry name" value="Plasmid_RepB"/>
</dbReference>
<dbReference type="PANTHER" id="PTHR33375:SF1">
    <property type="entry name" value="CHROMOSOME-PARTITIONING PROTEIN PARB-RELATED"/>
    <property type="match status" value="1"/>
</dbReference>
<feature type="domain" description="ParB-like N-terminal" evidence="1">
    <location>
        <begin position="9"/>
        <end position="99"/>
    </location>
</feature>
<evidence type="ECO:0000313" key="3">
    <source>
        <dbReference type="Proteomes" id="UP001303946"/>
    </source>
</evidence>
<dbReference type="Pfam" id="PF02195">
    <property type="entry name" value="ParB_N"/>
    <property type="match status" value="1"/>
</dbReference>
<dbReference type="Gene3D" id="3.90.1530.30">
    <property type="match status" value="1"/>
</dbReference>
<dbReference type="SUPFAM" id="SSF109709">
    <property type="entry name" value="KorB DNA-binding domain-like"/>
    <property type="match status" value="1"/>
</dbReference>
<keyword evidence="2" id="KW-0614">Plasmid</keyword>
<dbReference type="InterPro" id="IPR036086">
    <property type="entry name" value="ParB/Sulfiredoxin_sf"/>
</dbReference>
<dbReference type="PANTHER" id="PTHR33375">
    <property type="entry name" value="CHROMOSOME-PARTITIONING PROTEIN PARB-RELATED"/>
    <property type="match status" value="1"/>
</dbReference>
<name>A0ABZ0D229_9BURK</name>
<reference evidence="2 3" key="1">
    <citation type="submission" date="2023-10" db="EMBL/GenBank/DDBJ databases">
        <title>Bacteria for the degradation of biodegradable plastic PBAT(Polybutylene adipate terephthalate).</title>
        <authorList>
            <person name="Weon H.-Y."/>
            <person name="Yeon J."/>
        </authorList>
    </citation>
    <scope>NUCLEOTIDE SEQUENCE [LARGE SCALE GENOMIC DNA]</scope>
    <source>
        <strain evidence="2 3">SBD 7-3</strain>
        <plasmid evidence="2 3">unnamed2</plasmid>
    </source>
</reference>
<dbReference type="InterPro" id="IPR003115">
    <property type="entry name" value="ParB_N"/>
</dbReference>
<dbReference type="Gene3D" id="1.10.10.2830">
    <property type="match status" value="1"/>
</dbReference>
<dbReference type="RefSeq" id="WP_316704546.1">
    <property type="nucleotide sequence ID" value="NZ_CP136338.1"/>
</dbReference>
<dbReference type="SMART" id="SM00470">
    <property type="entry name" value="ParB"/>
    <property type="match status" value="1"/>
</dbReference>
<dbReference type="EMBL" id="CP136338">
    <property type="protein sequence ID" value="WOB11305.1"/>
    <property type="molecule type" value="Genomic_DNA"/>
</dbReference>
<gene>
    <name evidence="2" type="ORF">RXV79_27870</name>
</gene>
<proteinExistence type="predicted"/>
<dbReference type="Proteomes" id="UP001303946">
    <property type="component" value="Plasmid unnamed2"/>
</dbReference>
<sequence length="298" mass="33045">MSDQPVRIEMISIDSIEVPNPRTRVGRIHQEITENIANVGLKRPITVRRNAPSSERTFALVCGQGRLESCKALGQATVPAIVLDTDEETGHVMSLVENIARRMPRTSETMEHVAALKARGYSDAEIGKKIGCTASWVNNVANLLEKGEKRLLAAAEAGHIPLHLAVSISRASDADAQRLLLDAYNSGELKGKKISVARRILEQRRTSGKHRSSTMVVGKVNPSRQMTPEDLAKLYQRNAEEHRRIQKRSEQTQTMLLLAQEMFKDLFANPDFRTLLAAEQMESIPQPLVESARKAGLV</sequence>
<accession>A0ABZ0D229</accession>
<dbReference type="InterPro" id="IPR050336">
    <property type="entry name" value="Chromosome_partition/occlusion"/>
</dbReference>
<evidence type="ECO:0000313" key="2">
    <source>
        <dbReference type="EMBL" id="WOB11305.1"/>
    </source>
</evidence>
<evidence type="ECO:0000259" key="1">
    <source>
        <dbReference type="SMART" id="SM00470"/>
    </source>
</evidence>
<organism evidence="2 3">
    <name type="scientific">Piscinibacter gummiphilus</name>
    <dbReference type="NCBI Taxonomy" id="946333"/>
    <lineage>
        <taxon>Bacteria</taxon>
        <taxon>Pseudomonadati</taxon>
        <taxon>Pseudomonadota</taxon>
        <taxon>Betaproteobacteria</taxon>
        <taxon>Burkholderiales</taxon>
        <taxon>Sphaerotilaceae</taxon>
        <taxon>Piscinibacter</taxon>
    </lineage>
</organism>